<reference evidence="2 3" key="1">
    <citation type="submission" date="2019-09" db="EMBL/GenBank/DDBJ databases">
        <title>Distinct polysaccharide growth profiles of human intestinal Prevotella copri isolates.</title>
        <authorList>
            <person name="Fehlner-Peach H."/>
            <person name="Magnabosco C."/>
            <person name="Raghavan V."/>
            <person name="Scher J.U."/>
            <person name="Tett A."/>
            <person name="Cox L.M."/>
            <person name="Gottsegen C."/>
            <person name="Watters A."/>
            <person name="Wiltshire- Gordon J.D."/>
            <person name="Segata N."/>
            <person name="Bonneau R."/>
            <person name="Littman D.R."/>
        </authorList>
    </citation>
    <scope>NUCLEOTIDE SEQUENCE [LARGE SCALE GENOMIC DNA]</scope>
    <source>
        <strain evidence="3">iAQ1173</strain>
    </source>
</reference>
<proteinExistence type="predicted"/>
<organism evidence="2 3">
    <name type="scientific">Segatella copri</name>
    <dbReference type="NCBI Taxonomy" id="165179"/>
    <lineage>
        <taxon>Bacteria</taxon>
        <taxon>Pseudomonadati</taxon>
        <taxon>Bacteroidota</taxon>
        <taxon>Bacteroidia</taxon>
        <taxon>Bacteroidales</taxon>
        <taxon>Prevotellaceae</taxon>
        <taxon>Segatella</taxon>
    </lineage>
</organism>
<keyword evidence="3" id="KW-1185">Reference proteome</keyword>
<gene>
    <name evidence="2" type="ORF">F7D20_08320</name>
</gene>
<evidence type="ECO:0000313" key="2">
    <source>
        <dbReference type="EMBL" id="MQP11956.1"/>
    </source>
</evidence>
<dbReference type="Pfam" id="PF14335">
    <property type="entry name" value="DUF4391"/>
    <property type="match status" value="1"/>
</dbReference>
<feature type="coiled-coil region" evidence="1">
    <location>
        <begin position="201"/>
        <end position="228"/>
    </location>
</feature>
<keyword evidence="1" id="KW-0175">Coiled coil</keyword>
<dbReference type="Proteomes" id="UP000384372">
    <property type="component" value="Unassembled WGS sequence"/>
</dbReference>
<evidence type="ECO:0000313" key="3">
    <source>
        <dbReference type="Proteomes" id="UP000384372"/>
    </source>
</evidence>
<comment type="caution">
    <text evidence="2">The sequence shown here is derived from an EMBL/GenBank/DDBJ whole genome shotgun (WGS) entry which is preliminary data.</text>
</comment>
<name>A0A6A7WC65_9BACT</name>
<dbReference type="EMBL" id="VZAD01000063">
    <property type="protein sequence ID" value="MQP11956.1"/>
    <property type="molecule type" value="Genomic_DNA"/>
</dbReference>
<evidence type="ECO:0000256" key="1">
    <source>
        <dbReference type="SAM" id="Coils"/>
    </source>
</evidence>
<protein>
    <submittedName>
        <fullName evidence="2">DUF4391 domain-containing protein</fullName>
    </submittedName>
</protein>
<accession>A0A6A7WC65</accession>
<dbReference type="AlphaFoldDB" id="A0A6A7WC65"/>
<dbReference type="InterPro" id="IPR025503">
    <property type="entry name" value="DUF4391"/>
</dbReference>
<sequence length="232" mass="26991">MDMIDLHYPPTTFVSKPVPKNAFYRHLEVNAKMKQHFVDDVVAIKWLYKLAPSTLNVADGKEVHEIVVFSAQLKSQDCPDDVFLFIDRNMPRHVVFILEYEGQYKLLLNYKEWLDATAGTFRIVKSFASEWLREADLSLPIQGLTMDAIYENMAGVISGYGTSRSEETKRMVELDSLIQKGWKEIAALQKRVRTEKQFNRQLELNNEARALKKKVAEWEKEMDVFKKGEYYG</sequence>